<organism evidence="4 5">
    <name type="scientific">Mesorhizobium mediterraneum</name>
    <dbReference type="NCBI Taxonomy" id="43617"/>
    <lineage>
        <taxon>Bacteria</taxon>
        <taxon>Pseudomonadati</taxon>
        <taxon>Pseudomonadota</taxon>
        <taxon>Alphaproteobacteria</taxon>
        <taxon>Hyphomicrobiales</taxon>
        <taxon>Phyllobacteriaceae</taxon>
        <taxon>Mesorhizobium</taxon>
    </lineage>
</organism>
<keyword evidence="5" id="KW-1185">Reference proteome</keyword>
<dbReference type="Proteomes" id="UP000216215">
    <property type="component" value="Unassembled WGS sequence"/>
</dbReference>
<dbReference type="InterPro" id="IPR050811">
    <property type="entry name" value="Phosphate_ABC_transporter"/>
</dbReference>
<evidence type="ECO:0000256" key="1">
    <source>
        <dbReference type="ARBA" id="ARBA00022729"/>
    </source>
</evidence>
<accession>A0AB36QZ35</accession>
<dbReference type="AlphaFoldDB" id="A0AB36QZ35"/>
<keyword evidence="1" id="KW-0732">Signal</keyword>
<dbReference type="Pfam" id="PF12849">
    <property type="entry name" value="PBP_like_2"/>
    <property type="match status" value="1"/>
</dbReference>
<dbReference type="SUPFAM" id="SSF53850">
    <property type="entry name" value="Periplasmic binding protein-like II"/>
    <property type="match status" value="1"/>
</dbReference>
<evidence type="ECO:0000313" key="4">
    <source>
        <dbReference type="EMBL" id="PAP97679.1"/>
    </source>
</evidence>
<reference evidence="5" key="1">
    <citation type="submission" date="2017-08" db="EMBL/GenBank/DDBJ databases">
        <title>Mesorhizobium wenxinae sp. nov., a novel rhizobial species isolated from root nodules of chickpea (Cicer arietinum L.).</title>
        <authorList>
            <person name="Zhang J."/>
        </authorList>
    </citation>
    <scope>NUCLEOTIDE SEQUENCE [LARGE SCALE GENOMIC DNA]</scope>
    <source>
        <strain evidence="5">USDA 3392</strain>
    </source>
</reference>
<keyword evidence="2" id="KW-0812">Transmembrane</keyword>
<dbReference type="PANTHER" id="PTHR30570">
    <property type="entry name" value="PERIPLASMIC PHOSPHATE BINDING COMPONENT OF PHOSPHATE ABC TRANSPORTER"/>
    <property type="match status" value="1"/>
</dbReference>
<evidence type="ECO:0000259" key="3">
    <source>
        <dbReference type="Pfam" id="PF12849"/>
    </source>
</evidence>
<sequence>MNGPRLATPTGLVGGKQEPAWLYVTKLTPVPVQFPNTRPHFADRGQRLEPPINTRPSVAWVAASSIATAIIVALAAWYFYGSRAMPGSGPASVLVSGPVTGGSLQIMGSETMRPVVTVCAEAFMADNPEADIIVRGGGSGDGMAALLHGMIDIGMISRPLSPKEIGFATAKGIDLTQFELALDGVAIVVHRTNPLREIDVDQLRAIWSGDLSQWRELSGGPGEIQPLARAKGSGTEEVFAERVLKGQREGVAKELPTNEAIVAEVSAQPNAIGYTGLGALRNASDLVHVLAIRSQSSSVLPSADTVWSGSYPLTRALLLINPGTPSGLAASFIAYTGPAGQALVKRAGYVEIAAGEP</sequence>
<keyword evidence="2" id="KW-1133">Transmembrane helix</keyword>
<gene>
    <name evidence="4" type="ORF">CIT25_34275</name>
</gene>
<dbReference type="EMBL" id="NPKI01000051">
    <property type="protein sequence ID" value="PAP97679.1"/>
    <property type="molecule type" value="Genomic_DNA"/>
</dbReference>
<keyword evidence="2" id="KW-0472">Membrane</keyword>
<feature type="domain" description="PBP" evidence="3">
    <location>
        <begin position="100"/>
        <end position="335"/>
    </location>
</feature>
<feature type="transmembrane region" description="Helical" evidence="2">
    <location>
        <begin position="58"/>
        <end position="80"/>
    </location>
</feature>
<name>A0AB36QZ35_9HYPH</name>
<comment type="caution">
    <text evidence="4">The sequence shown here is derived from an EMBL/GenBank/DDBJ whole genome shotgun (WGS) entry which is preliminary data.</text>
</comment>
<protein>
    <recommendedName>
        <fullName evidence="3">PBP domain-containing protein</fullName>
    </recommendedName>
</protein>
<dbReference type="PANTHER" id="PTHR30570:SF1">
    <property type="entry name" value="PHOSPHATE-BINDING PROTEIN PSTS"/>
    <property type="match status" value="1"/>
</dbReference>
<evidence type="ECO:0000256" key="2">
    <source>
        <dbReference type="SAM" id="Phobius"/>
    </source>
</evidence>
<evidence type="ECO:0000313" key="5">
    <source>
        <dbReference type="Proteomes" id="UP000216215"/>
    </source>
</evidence>
<dbReference type="InterPro" id="IPR024370">
    <property type="entry name" value="PBP_domain"/>
</dbReference>
<proteinExistence type="predicted"/>
<dbReference type="Gene3D" id="3.40.190.10">
    <property type="entry name" value="Periplasmic binding protein-like II"/>
    <property type="match status" value="2"/>
</dbReference>
<dbReference type="CDD" id="cd13653">
    <property type="entry name" value="PBP2_phosphate_like_1"/>
    <property type="match status" value="1"/>
</dbReference>